<feature type="compositionally biased region" description="Polar residues" evidence="2">
    <location>
        <begin position="463"/>
        <end position="481"/>
    </location>
</feature>
<keyword evidence="4" id="KW-1185">Reference proteome</keyword>
<keyword evidence="1" id="KW-0175">Coiled coil</keyword>
<accession>A0A9P6PS02</accession>
<feature type="compositionally biased region" description="Low complexity" evidence="2">
    <location>
        <begin position="247"/>
        <end position="261"/>
    </location>
</feature>
<evidence type="ECO:0000313" key="3">
    <source>
        <dbReference type="EMBL" id="KAG0251296.1"/>
    </source>
</evidence>
<gene>
    <name evidence="3" type="ORF">DFQ27_008854</name>
</gene>
<feature type="region of interest" description="Disordered" evidence="2">
    <location>
        <begin position="511"/>
        <end position="542"/>
    </location>
</feature>
<dbReference type="OrthoDB" id="2429999at2759"/>
<protein>
    <submittedName>
        <fullName evidence="3">Uncharacterized protein</fullName>
    </submittedName>
</protein>
<reference evidence="3" key="1">
    <citation type="journal article" date="2020" name="Fungal Divers.">
        <title>Resolving the Mortierellaceae phylogeny through synthesis of multi-gene phylogenetics and phylogenomics.</title>
        <authorList>
            <person name="Vandepol N."/>
            <person name="Liber J."/>
            <person name="Desiro A."/>
            <person name="Na H."/>
            <person name="Kennedy M."/>
            <person name="Barry K."/>
            <person name="Grigoriev I.V."/>
            <person name="Miller A.N."/>
            <person name="O'Donnell K."/>
            <person name="Stajich J.E."/>
            <person name="Bonito G."/>
        </authorList>
    </citation>
    <scope>NUCLEOTIDE SEQUENCE</scope>
    <source>
        <strain evidence="3">BC1065</strain>
    </source>
</reference>
<comment type="caution">
    <text evidence="3">The sequence shown here is derived from an EMBL/GenBank/DDBJ whole genome shotgun (WGS) entry which is preliminary data.</text>
</comment>
<feature type="region of interest" description="Disordered" evidence="2">
    <location>
        <begin position="328"/>
        <end position="389"/>
    </location>
</feature>
<feature type="compositionally biased region" description="Basic and acidic residues" evidence="2">
    <location>
        <begin position="343"/>
        <end position="352"/>
    </location>
</feature>
<feature type="region of interest" description="Disordered" evidence="2">
    <location>
        <begin position="30"/>
        <end position="138"/>
    </location>
</feature>
<dbReference type="Proteomes" id="UP000807716">
    <property type="component" value="Unassembled WGS sequence"/>
</dbReference>
<evidence type="ECO:0000313" key="4">
    <source>
        <dbReference type="Proteomes" id="UP000807716"/>
    </source>
</evidence>
<feature type="region of interest" description="Disordered" evidence="2">
    <location>
        <begin position="703"/>
        <end position="760"/>
    </location>
</feature>
<name>A0A9P6PS02_9FUNG</name>
<feature type="compositionally biased region" description="Low complexity" evidence="2">
    <location>
        <begin position="724"/>
        <end position="743"/>
    </location>
</feature>
<feature type="region of interest" description="Disordered" evidence="2">
    <location>
        <begin position="161"/>
        <end position="313"/>
    </location>
</feature>
<evidence type="ECO:0000256" key="2">
    <source>
        <dbReference type="SAM" id="MobiDB-lite"/>
    </source>
</evidence>
<feature type="coiled-coil region" evidence="1">
    <location>
        <begin position="554"/>
        <end position="590"/>
    </location>
</feature>
<feature type="region of interest" description="Disordered" evidence="2">
    <location>
        <begin position="635"/>
        <end position="668"/>
    </location>
</feature>
<organism evidence="3 4">
    <name type="scientific">Actinomortierella ambigua</name>
    <dbReference type="NCBI Taxonomy" id="1343610"/>
    <lineage>
        <taxon>Eukaryota</taxon>
        <taxon>Fungi</taxon>
        <taxon>Fungi incertae sedis</taxon>
        <taxon>Mucoromycota</taxon>
        <taxon>Mortierellomycotina</taxon>
        <taxon>Mortierellomycetes</taxon>
        <taxon>Mortierellales</taxon>
        <taxon>Mortierellaceae</taxon>
        <taxon>Actinomortierella</taxon>
    </lineage>
</organism>
<feature type="compositionally biased region" description="Acidic residues" evidence="2">
    <location>
        <begin position="292"/>
        <end position="313"/>
    </location>
</feature>
<dbReference type="AlphaFoldDB" id="A0A9P6PS02"/>
<feature type="compositionally biased region" description="Low complexity" evidence="2">
    <location>
        <begin position="41"/>
        <end position="63"/>
    </location>
</feature>
<feature type="compositionally biased region" description="Basic residues" evidence="2">
    <location>
        <begin position="64"/>
        <end position="74"/>
    </location>
</feature>
<feature type="region of interest" description="Disordered" evidence="2">
    <location>
        <begin position="440"/>
        <end position="481"/>
    </location>
</feature>
<sequence length="760" mass="83873">MTDYWHQFHLWHREESPLVDTEYDLDREHQRAMHHHRHQLQEQQQHQQEQQQQQQQPSRPTTARYHRHHHHHHTLASPAAAAKRQHASSQGTPALARTSSAHSIAPSPSSPRRRTSLQPPRISVTAADSPGQSRELPRSTHDLNRLLESVFDDATAHAPMSHLRSHAHNDKDSASEDDDDGEDGPLCMRAPPTRHLTAHNSGPLSPASPAGRVKNVPKTAPLSPKEKALSHPPTLPLSSMPRPPLSVRPSHNSTAAWTPSAAPIPPPFARAPAPASVTVPKITSKPKFFVSDDSEEEDDGNDDDDLTEEDNEEDLLVANYRRLSQEIAQGHRRQQHRMPSPHIMDKGGHEGDDEREDDDTVTDTTVALGSSRKQHHHNHHLNPNSHPLVSERRQSLLSDLLMAEKMANLAAKKSAEAPMSANECSMVNTSPIPARVATFKQASSTNHSNHHHLHSGARANPAHGSSQSSRCPSAANSDGESQLYPTMVMNGVTPECRRESTMMMHGGQVESWQHLQHQHAPPSSPPSLGEEDEPLTASTRSPLLRTRKSLFKKLDELVKATEVEEEERKAMETEEERKAMETEMAKQRMALTKDALEEPKDYFGPIVTGLQHLGTQNVHQQDSKAEANILISAKPLDSPAPMPLSPDQSQQPKQPPQTRPDMGGWSRSSVQYQIQSLYGMSTSTVQRALSTATATLAEFGHLGSRGGSALTPRQEQQKPQAMHQPSPGASSSSLQPQPQSQPQGRLSAAVNLLQKHLSSH</sequence>
<dbReference type="EMBL" id="JAAAJB010000768">
    <property type="protein sequence ID" value="KAG0251296.1"/>
    <property type="molecule type" value="Genomic_DNA"/>
</dbReference>
<evidence type="ECO:0000256" key="1">
    <source>
        <dbReference type="SAM" id="Coils"/>
    </source>
</evidence>
<proteinExistence type="predicted"/>